<evidence type="ECO:0000313" key="2">
    <source>
        <dbReference type="EMBL" id="MBO8437008.1"/>
    </source>
</evidence>
<evidence type="ECO:0000313" key="3">
    <source>
        <dbReference type="Proteomes" id="UP000823615"/>
    </source>
</evidence>
<dbReference type="AlphaFoldDB" id="A0A9D9E1W2"/>
<dbReference type="InterPro" id="IPR038078">
    <property type="entry name" value="PhoU-like_sf"/>
</dbReference>
<accession>A0A9D9E1W2</accession>
<evidence type="ECO:0000256" key="1">
    <source>
        <dbReference type="ARBA" id="ARBA00008591"/>
    </source>
</evidence>
<organism evidence="2 3">
    <name type="scientific">Candidatus Ornithospirochaeta stercoripullorum</name>
    <dbReference type="NCBI Taxonomy" id="2840899"/>
    <lineage>
        <taxon>Bacteria</taxon>
        <taxon>Pseudomonadati</taxon>
        <taxon>Spirochaetota</taxon>
        <taxon>Spirochaetia</taxon>
        <taxon>Spirochaetales</taxon>
        <taxon>Spirochaetaceae</taxon>
        <taxon>Spirochaetaceae incertae sedis</taxon>
        <taxon>Candidatus Ornithospirochaeta</taxon>
    </lineage>
</organism>
<name>A0A9D9E1W2_9SPIO</name>
<dbReference type="PANTHER" id="PTHR37298:SF1">
    <property type="entry name" value="UPF0111 PROTEIN YKAA"/>
    <property type="match status" value="1"/>
</dbReference>
<dbReference type="Pfam" id="PF01865">
    <property type="entry name" value="PhoU_div"/>
    <property type="match status" value="1"/>
</dbReference>
<reference evidence="2" key="2">
    <citation type="journal article" date="2021" name="PeerJ">
        <title>Extensive microbial diversity within the chicken gut microbiome revealed by metagenomics and culture.</title>
        <authorList>
            <person name="Gilroy R."/>
            <person name="Ravi A."/>
            <person name="Getino M."/>
            <person name="Pursley I."/>
            <person name="Horton D.L."/>
            <person name="Alikhan N.F."/>
            <person name="Baker D."/>
            <person name="Gharbi K."/>
            <person name="Hall N."/>
            <person name="Watson M."/>
            <person name="Adriaenssens E.M."/>
            <person name="Foster-Nyarko E."/>
            <person name="Jarju S."/>
            <person name="Secka A."/>
            <person name="Antonio M."/>
            <person name="Oren A."/>
            <person name="Chaudhuri R.R."/>
            <person name="La Ragione R."/>
            <person name="Hildebrand F."/>
            <person name="Pallen M.J."/>
        </authorList>
    </citation>
    <scope>NUCLEOTIDE SEQUENCE</scope>
    <source>
        <strain evidence="2">7293</strain>
    </source>
</reference>
<proteinExistence type="inferred from homology"/>
<dbReference type="InterPro" id="IPR018445">
    <property type="entry name" value="Put_Phosphate_transp_reg"/>
</dbReference>
<protein>
    <submittedName>
        <fullName evidence="2">DUF47 family protein</fullName>
    </submittedName>
</protein>
<sequence>MGKKADTFYFDTFRKVAEHAITAAKILTRCISSYDPDNLSPILAEIHKTEHDADMLKHEMMNVLAKAFITPIERDDIILLSQCLDEVVDKIEDVVLRLYCDNIHEIKPQMLEGAAVVEKCCEEMQLLMDDFSDFRHSKTLKERIITINTMEEEADRIFIENMRALHTTSSSALDVIVWRDIYRYLEECTDACEHVADAVEKAVMNNT</sequence>
<dbReference type="Proteomes" id="UP000823615">
    <property type="component" value="Unassembled WGS sequence"/>
</dbReference>
<reference evidence="2" key="1">
    <citation type="submission" date="2020-10" db="EMBL/GenBank/DDBJ databases">
        <authorList>
            <person name="Gilroy R."/>
        </authorList>
    </citation>
    <scope>NUCLEOTIDE SEQUENCE</scope>
    <source>
        <strain evidence="2">7293</strain>
    </source>
</reference>
<dbReference type="EMBL" id="JADIMT010000096">
    <property type="protein sequence ID" value="MBO8437008.1"/>
    <property type="molecule type" value="Genomic_DNA"/>
</dbReference>
<comment type="similarity">
    <text evidence="1">Belongs to the UPF0111 family.</text>
</comment>
<dbReference type="PANTHER" id="PTHR37298">
    <property type="entry name" value="UPF0111 PROTEIN YKAA"/>
    <property type="match status" value="1"/>
</dbReference>
<gene>
    <name evidence="2" type="ORF">IAA97_08525</name>
</gene>
<dbReference type="Gene3D" id="1.20.58.220">
    <property type="entry name" value="Phosphate transport system protein phou homolog 2, domain 2"/>
    <property type="match status" value="1"/>
</dbReference>
<dbReference type="InterPro" id="IPR052912">
    <property type="entry name" value="UPF0111_domain"/>
</dbReference>
<comment type="caution">
    <text evidence="2">The sequence shown here is derived from an EMBL/GenBank/DDBJ whole genome shotgun (WGS) entry which is preliminary data.</text>
</comment>